<accession>A0A0W0VU80</accession>
<organism evidence="2 3">
    <name type="scientific">Legionella lansingensis</name>
    <dbReference type="NCBI Taxonomy" id="45067"/>
    <lineage>
        <taxon>Bacteria</taxon>
        <taxon>Pseudomonadati</taxon>
        <taxon>Pseudomonadota</taxon>
        <taxon>Gammaproteobacteria</taxon>
        <taxon>Legionellales</taxon>
        <taxon>Legionellaceae</taxon>
        <taxon>Legionella</taxon>
    </lineage>
</organism>
<dbReference type="OrthoDB" id="5636482at2"/>
<proteinExistence type="predicted"/>
<sequence>MKVIIGAGPAGLYAAIKLRKAGIKDVVIYDPRAGEYTRPGHLNENAFRKAEDGIGKKFWQGRFGHIKDFERALYEEALKLGIKIEKKRFVGLREDSKNPGVIVNDGTNDEFVPADYVFDCTGSRRDVIKEVNALCPESPLKLKDVTDVPVKNHFLAYVKLSEDQLDRINEAHELEPLRTLDSLSFARSIVKLRELGWKEFTTPRCYGVYFGKGKSCLYLQTPDNLAKTDHDRWVQTVLECHITPVGYQHLPPSKKYSHKPRFVAFPVSAQALEQVSYKGKNLPEVIALGDAQIDPNYYLAHGIRNGMSRIDALFDTMEIFDGKIYYFNEGDYLAEIQNLLREHKQQVIEEANEQRKAFADALELARLHFKQALILTSDVSEKSTFTKILTEIEARQSYAKGSKLFAECHSANKVKLAIYSVDTLVAKLNLIHIDLLKAYSDLPASFGVERKDAKDLLLHLATSWKDVGNELYKKGRLQDAIEAYKKAIDIYNLPTIQGTQSLQELPIHSNLVIAYSNAKMYNEAIVTAQMALDVYQQYTGADRPAALYEKLVFNLIKTLCAQGEEFLATSKNDKASSCHQQAQLLMKTHKEALSEKIALQINQKINELQKRIPKNSEALTALGVFTLGKTEGVSTPTKEFNFN</sequence>
<dbReference type="PATRIC" id="fig|45067.4.peg.582"/>
<evidence type="ECO:0000313" key="2">
    <source>
        <dbReference type="EMBL" id="KTD23776.1"/>
    </source>
</evidence>
<evidence type="ECO:0000313" key="3">
    <source>
        <dbReference type="Proteomes" id="UP000054869"/>
    </source>
</evidence>
<dbReference type="SUPFAM" id="SSF51905">
    <property type="entry name" value="FAD/NAD(P)-binding domain"/>
    <property type="match status" value="1"/>
</dbReference>
<feature type="repeat" description="TPR" evidence="1">
    <location>
        <begin position="461"/>
        <end position="494"/>
    </location>
</feature>
<keyword evidence="1" id="KW-0802">TPR repeat</keyword>
<dbReference type="RefSeq" id="WP_028372224.1">
    <property type="nucleotide sequence ID" value="NZ_CAAAJD010000001.1"/>
</dbReference>
<dbReference type="Gene3D" id="3.50.50.60">
    <property type="entry name" value="FAD/NAD(P)-binding domain"/>
    <property type="match status" value="1"/>
</dbReference>
<dbReference type="Proteomes" id="UP000054869">
    <property type="component" value="Unassembled WGS sequence"/>
</dbReference>
<gene>
    <name evidence="2" type="ORF">Llan_0557</name>
</gene>
<dbReference type="eggNOG" id="COG0457">
    <property type="taxonomic scope" value="Bacteria"/>
</dbReference>
<dbReference type="PROSITE" id="PS50005">
    <property type="entry name" value="TPR"/>
    <property type="match status" value="1"/>
</dbReference>
<dbReference type="EMBL" id="LNYI01000011">
    <property type="protein sequence ID" value="KTD23776.1"/>
    <property type="molecule type" value="Genomic_DNA"/>
</dbReference>
<evidence type="ECO:0000256" key="1">
    <source>
        <dbReference type="PROSITE-ProRule" id="PRU00339"/>
    </source>
</evidence>
<dbReference type="SMART" id="SM00028">
    <property type="entry name" value="TPR"/>
    <property type="match status" value="3"/>
</dbReference>
<keyword evidence="3" id="KW-1185">Reference proteome</keyword>
<dbReference type="AlphaFoldDB" id="A0A0W0VU80"/>
<dbReference type="InterPro" id="IPR019734">
    <property type="entry name" value="TPR_rpt"/>
</dbReference>
<comment type="caution">
    <text evidence="2">The sequence shown here is derived from an EMBL/GenBank/DDBJ whole genome shotgun (WGS) entry which is preliminary data.</text>
</comment>
<dbReference type="Pfam" id="PF13450">
    <property type="entry name" value="NAD_binding_8"/>
    <property type="match status" value="1"/>
</dbReference>
<protein>
    <submittedName>
        <fullName evidence="2">Pyridine nucleotide-disulfide oxidoreductase</fullName>
    </submittedName>
</protein>
<dbReference type="InterPro" id="IPR011990">
    <property type="entry name" value="TPR-like_helical_dom_sf"/>
</dbReference>
<dbReference type="InterPro" id="IPR036188">
    <property type="entry name" value="FAD/NAD-bd_sf"/>
</dbReference>
<reference evidence="2 3" key="1">
    <citation type="submission" date="2015-11" db="EMBL/GenBank/DDBJ databases">
        <title>Genomic analysis of 38 Legionella species identifies large and diverse effector repertoires.</title>
        <authorList>
            <person name="Burstein D."/>
            <person name="Amaro F."/>
            <person name="Zusman T."/>
            <person name="Lifshitz Z."/>
            <person name="Cohen O."/>
            <person name="Gilbert J.A."/>
            <person name="Pupko T."/>
            <person name="Shuman H.A."/>
            <person name="Segal G."/>
        </authorList>
    </citation>
    <scope>NUCLEOTIDE SEQUENCE [LARGE SCALE GENOMIC DNA]</scope>
    <source>
        <strain evidence="2 3">ATCC 49751</strain>
    </source>
</reference>
<dbReference type="Gene3D" id="1.25.40.10">
    <property type="entry name" value="Tetratricopeptide repeat domain"/>
    <property type="match status" value="1"/>
</dbReference>
<name>A0A0W0VU80_9GAMM</name>
<dbReference type="SUPFAM" id="SSF48452">
    <property type="entry name" value="TPR-like"/>
    <property type="match status" value="1"/>
</dbReference>